<reference evidence="1 2" key="1">
    <citation type="submission" date="2018-06" db="EMBL/GenBank/DDBJ databases">
        <authorList>
            <consortium name="Pathogen Informatics"/>
            <person name="Doyle S."/>
        </authorList>
    </citation>
    <scope>NUCLEOTIDE SEQUENCE [LARGE SCALE GENOMIC DNA]</scope>
    <source>
        <strain evidence="1 2">NCTC8258</strain>
    </source>
</reference>
<dbReference type="AlphaFoldDB" id="A0A379WA50"/>
<accession>A0A379WA50</accession>
<dbReference type="EMBL" id="UGXS01000004">
    <property type="protein sequence ID" value="SUH16074.1"/>
    <property type="molecule type" value="Genomic_DNA"/>
</dbReference>
<evidence type="ECO:0000313" key="1">
    <source>
        <dbReference type="EMBL" id="SUH16074.1"/>
    </source>
</evidence>
<gene>
    <name evidence="1" type="ORF">NCTC8258_03817</name>
</gene>
<name>A0A379WA50_SALET</name>
<dbReference type="Proteomes" id="UP000255509">
    <property type="component" value="Unassembled WGS sequence"/>
</dbReference>
<proteinExistence type="predicted"/>
<evidence type="ECO:0000313" key="2">
    <source>
        <dbReference type="Proteomes" id="UP000255509"/>
    </source>
</evidence>
<sequence>MRALPLRNSPMWFGLNGVHKIRKLMRILDKKDRRVITDEIENSLFGIKFGRKTADITYGISRPRAACTVEKRTKTGVIFCGSHRNAAFVMSLRSLYGWK</sequence>
<organism evidence="1 2">
    <name type="scientific">Salmonella enterica I</name>
    <dbReference type="NCBI Taxonomy" id="59201"/>
    <lineage>
        <taxon>Bacteria</taxon>
        <taxon>Pseudomonadati</taxon>
        <taxon>Pseudomonadota</taxon>
        <taxon>Gammaproteobacteria</taxon>
        <taxon>Enterobacterales</taxon>
        <taxon>Enterobacteriaceae</taxon>
        <taxon>Salmonella</taxon>
    </lineage>
</organism>
<protein>
    <submittedName>
        <fullName evidence="1">Uncharacterized protein</fullName>
    </submittedName>
</protein>